<organism evidence="1 2">
    <name type="scientific">Glutamicibacter bergerei</name>
    <dbReference type="NCBI Taxonomy" id="256702"/>
    <lineage>
        <taxon>Bacteria</taxon>
        <taxon>Bacillati</taxon>
        <taxon>Actinomycetota</taxon>
        <taxon>Actinomycetes</taxon>
        <taxon>Micrococcales</taxon>
        <taxon>Micrococcaceae</taxon>
        <taxon>Glutamicibacter</taxon>
    </lineage>
</organism>
<sequence length="150" mass="17564">MAYCHADNYDTFGFSGVLTLDGNFGRITKIRLQHLLCFLEYYGREVDGDFGYWSQLALQKWLRHRGFYPSSKYRLDGDAGKSTWNEFYRYLRWLSSNYYFGTQGGDEGHANVMACQAWLNHLDGRLKYPQSYYTKPGETASQAMRRTWGI</sequence>
<dbReference type="InterPro" id="IPR036365">
    <property type="entry name" value="PGBD-like_sf"/>
</dbReference>
<dbReference type="EMBL" id="JBHSHE010000082">
    <property type="protein sequence ID" value="MFC4717815.1"/>
    <property type="molecule type" value="Genomic_DNA"/>
</dbReference>
<comment type="caution">
    <text evidence="1">The sequence shown here is derived from an EMBL/GenBank/DDBJ whole genome shotgun (WGS) entry which is preliminary data.</text>
</comment>
<dbReference type="Proteomes" id="UP001595884">
    <property type="component" value="Unassembled WGS sequence"/>
</dbReference>
<reference evidence="2" key="1">
    <citation type="journal article" date="2019" name="Int. J. Syst. Evol. Microbiol.">
        <title>The Global Catalogue of Microorganisms (GCM) 10K type strain sequencing project: providing services to taxonomists for standard genome sequencing and annotation.</title>
        <authorList>
            <consortium name="The Broad Institute Genomics Platform"/>
            <consortium name="The Broad Institute Genome Sequencing Center for Infectious Disease"/>
            <person name="Wu L."/>
            <person name="Ma J."/>
        </authorList>
    </citation>
    <scope>NUCLEOTIDE SEQUENCE [LARGE SCALE GENOMIC DNA]</scope>
    <source>
        <strain evidence="2">CGMCC 1.12849</strain>
    </source>
</reference>
<accession>A0ABV9MSP9</accession>
<name>A0ABV9MSP9_9MICC</name>
<gene>
    <name evidence="1" type="ORF">ACFO7V_16965</name>
</gene>
<keyword evidence="2" id="KW-1185">Reference proteome</keyword>
<proteinExistence type="predicted"/>
<protein>
    <submittedName>
        <fullName evidence="1">Peptidoglycan-binding protein</fullName>
    </submittedName>
</protein>
<evidence type="ECO:0000313" key="2">
    <source>
        <dbReference type="Proteomes" id="UP001595884"/>
    </source>
</evidence>
<dbReference type="RefSeq" id="WP_346058735.1">
    <property type="nucleotide sequence ID" value="NZ_BAAAVQ010000005.1"/>
</dbReference>
<dbReference type="SUPFAM" id="SSF47090">
    <property type="entry name" value="PGBD-like"/>
    <property type="match status" value="1"/>
</dbReference>
<evidence type="ECO:0000313" key="1">
    <source>
        <dbReference type="EMBL" id="MFC4717815.1"/>
    </source>
</evidence>